<dbReference type="Proteomes" id="UP000560470">
    <property type="component" value="Unassembled WGS sequence"/>
</dbReference>
<sequence length="145" mass="16220">MPQYLGRMLGYTKNDMLDHPATLITQYSHTGKVNPDAMHKAISKYLPPMAGGKPATYTSGQISSGLQWRKRGQIYLGNKEFGELNKSVPFFVSKLSEAVWAKNLLLTQKMLNVLRRDKELIAAEPRAVEYALALERKLLAALNGK</sequence>
<organism evidence="1 2">
    <name type="scientific">Pseudomonas edaphica</name>
    <dbReference type="NCBI Taxonomy" id="2006980"/>
    <lineage>
        <taxon>Bacteria</taxon>
        <taxon>Pseudomonadati</taxon>
        <taxon>Pseudomonadota</taxon>
        <taxon>Gammaproteobacteria</taxon>
        <taxon>Pseudomonadales</taxon>
        <taxon>Pseudomonadaceae</taxon>
        <taxon>Pseudomonas</taxon>
    </lineage>
</organism>
<protein>
    <submittedName>
        <fullName evidence="1">Uncharacterized protein</fullName>
    </submittedName>
</protein>
<name>A0A7Y7V5A9_9PSED</name>
<dbReference type="RefSeq" id="WP_177032285.1">
    <property type="nucleotide sequence ID" value="NZ_JACAOZ010000001.1"/>
</dbReference>
<evidence type="ECO:0000313" key="2">
    <source>
        <dbReference type="Proteomes" id="UP000560470"/>
    </source>
</evidence>
<gene>
    <name evidence="1" type="ORF">HX797_00385</name>
</gene>
<proteinExistence type="predicted"/>
<dbReference type="AlphaFoldDB" id="A0A7Y7V5A9"/>
<reference evidence="1 2" key="1">
    <citation type="submission" date="2020-04" db="EMBL/GenBank/DDBJ databases">
        <title>Molecular characterization of pseudomonads from Agaricus bisporus reveal novel blotch 2 pathogens in Western Europe.</title>
        <authorList>
            <person name="Taparia T."/>
            <person name="Krijger M."/>
            <person name="Haynes E."/>
            <person name="Elpinstone J.G."/>
            <person name="Noble R."/>
            <person name="Van Der Wolf J."/>
        </authorList>
    </citation>
    <scope>NUCLEOTIDE SEQUENCE [LARGE SCALE GENOMIC DNA]</scope>
    <source>
        <strain evidence="1 2">B7002</strain>
    </source>
</reference>
<dbReference type="EMBL" id="JACAOZ010000001">
    <property type="protein sequence ID" value="NVZ54708.1"/>
    <property type="molecule type" value="Genomic_DNA"/>
</dbReference>
<evidence type="ECO:0000313" key="1">
    <source>
        <dbReference type="EMBL" id="NVZ54708.1"/>
    </source>
</evidence>
<comment type="caution">
    <text evidence="1">The sequence shown here is derived from an EMBL/GenBank/DDBJ whole genome shotgun (WGS) entry which is preliminary data.</text>
</comment>
<accession>A0A7Y7V5A9</accession>